<dbReference type="EMBL" id="QXDC01000007">
    <property type="protein sequence ID" value="RIA35376.1"/>
    <property type="molecule type" value="Genomic_DNA"/>
</dbReference>
<protein>
    <submittedName>
        <fullName evidence="2">Helix-turn-helix protein</fullName>
    </submittedName>
</protein>
<dbReference type="AlphaFoldDB" id="A0A397ND59"/>
<name>A0A397ND59_9SPHN</name>
<proteinExistence type="predicted"/>
<dbReference type="OrthoDB" id="407979at2"/>
<gene>
    <name evidence="2" type="ORF">DFR49_4354</name>
</gene>
<keyword evidence="3" id="KW-1185">Reference proteome</keyword>
<dbReference type="SMART" id="SM00530">
    <property type="entry name" value="HTH_XRE"/>
    <property type="match status" value="1"/>
</dbReference>
<dbReference type="Pfam" id="PF01381">
    <property type="entry name" value="HTH_3"/>
    <property type="match status" value="1"/>
</dbReference>
<dbReference type="Gene3D" id="1.10.260.40">
    <property type="entry name" value="lambda repressor-like DNA-binding domains"/>
    <property type="match status" value="1"/>
</dbReference>
<dbReference type="Proteomes" id="UP000266568">
    <property type="component" value="Unassembled WGS sequence"/>
</dbReference>
<evidence type="ECO:0000259" key="1">
    <source>
        <dbReference type="PROSITE" id="PS50943"/>
    </source>
</evidence>
<dbReference type="GO" id="GO:0003677">
    <property type="term" value="F:DNA binding"/>
    <property type="evidence" value="ECO:0007669"/>
    <property type="project" value="InterPro"/>
</dbReference>
<dbReference type="PROSITE" id="PS50943">
    <property type="entry name" value="HTH_CROC1"/>
    <property type="match status" value="1"/>
</dbReference>
<dbReference type="RefSeq" id="WP_119037789.1">
    <property type="nucleotide sequence ID" value="NZ_QXDC01000007.1"/>
</dbReference>
<feature type="domain" description="HTH cro/C1-type" evidence="1">
    <location>
        <begin position="65"/>
        <end position="120"/>
    </location>
</feature>
<evidence type="ECO:0000313" key="2">
    <source>
        <dbReference type="EMBL" id="RIA35376.1"/>
    </source>
</evidence>
<evidence type="ECO:0000313" key="3">
    <source>
        <dbReference type="Proteomes" id="UP000266568"/>
    </source>
</evidence>
<accession>A0A397ND59</accession>
<dbReference type="CDD" id="cd00093">
    <property type="entry name" value="HTH_XRE"/>
    <property type="match status" value="1"/>
</dbReference>
<dbReference type="SUPFAM" id="SSF47413">
    <property type="entry name" value="lambda repressor-like DNA-binding domains"/>
    <property type="match status" value="1"/>
</dbReference>
<reference evidence="2 3" key="1">
    <citation type="submission" date="2018-08" db="EMBL/GenBank/DDBJ databases">
        <title>Genomic Encyclopedia of Type Strains, Phase IV (KMG-IV): sequencing the most valuable type-strain genomes for metagenomic binning, comparative biology and taxonomic classification.</title>
        <authorList>
            <person name="Goeker M."/>
        </authorList>
    </citation>
    <scope>NUCLEOTIDE SEQUENCE [LARGE SCALE GENOMIC DNA]</scope>
    <source>
        <strain evidence="2 3">DSM 25527</strain>
    </source>
</reference>
<organism evidence="2 3">
    <name type="scientific">Hephaestia caeni</name>
    <dbReference type="NCBI Taxonomy" id="645617"/>
    <lineage>
        <taxon>Bacteria</taxon>
        <taxon>Pseudomonadati</taxon>
        <taxon>Pseudomonadota</taxon>
        <taxon>Alphaproteobacteria</taxon>
        <taxon>Sphingomonadales</taxon>
        <taxon>Sphingomonadaceae</taxon>
        <taxon>Hephaestia</taxon>
    </lineage>
</organism>
<dbReference type="InterPro" id="IPR001387">
    <property type="entry name" value="Cro/C1-type_HTH"/>
</dbReference>
<comment type="caution">
    <text evidence="2">The sequence shown here is derived from an EMBL/GenBank/DDBJ whole genome shotgun (WGS) entry which is preliminary data.</text>
</comment>
<sequence length="125" mass="13307">MNIIASSSPDGVELVTIPRAEYDRLMALVGDDLDGLRAAEEALADDARYPAAVVDMILDDGLSPLAAWRRYRGLSQAELAEKAGMSQTGVAALERRPNAQGRRSTRKALAEALGITVSALNPLTD</sequence>
<dbReference type="InterPro" id="IPR010982">
    <property type="entry name" value="Lambda_DNA-bd_dom_sf"/>
</dbReference>